<protein>
    <submittedName>
        <fullName evidence="2">Uncharacterized protein</fullName>
    </submittedName>
</protein>
<sequence>MLRGNKWTHTVERGTLMGTCDGNGHSDGKYDVKGHSDRDLSVRGHSDGNT</sequence>
<reference evidence="2" key="1">
    <citation type="submission" date="2023-05" db="EMBL/GenBank/DDBJ databases">
        <authorList>
            <person name="Stuckert A."/>
        </authorList>
    </citation>
    <scope>NUCLEOTIDE SEQUENCE</scope>
</reference>
<dbReference type="Proteomes" id="UP001162483">
    <property type="component" value="Unassembled WGS sequence"/>
</dbReference>
<feature type="region of interest" description="Disordered" evidence="1">
    <location>
        <begin position="18"/>
        <end position="50"/>
    </location>
</feature>
<proteinExistence type="predicted"/>
<organism evidence="2 3">
    <name type="scientific">Staurois parvus</name>
    <dbReference type="NCBI Taxonomy" id="386267"/>
    <lineage>
        <taxon>Eukaryota</taxon>
        <taxon>Metazoa</taxon>
        <taxon>Chordata</taxon>
        <taxon>Craniata</taxon>
        <taxon>Vertebrata</taxon>
        <taxon>Euteleostomi</taxon>
        <taxon>Amphibia</taxon>
        <taxon>Batrachia</taxon>
        <taxon>Anura</taxon>
        <taxon>Neobatrachia</taxon>
        <taxon>Ranoidea</taxon>
        <taxon>Ranidae</taxon>
        <taxon>Staurois</taxon>
    </lineage>
</organism>
<dbReference type="EMBL" id="CATNWA010015047">
    <property type="protein sequence ID" value="CAI9578891.1"/>
    <property type="molecule type" value="Genomic_DNA"/>
</dbReference>
<gene>
    <name evidence="2" type="ORF">SPARVUS_LOCUS8995489</name>
</gene>
<accession>A0ABN9E1X8</accession>
<evidence type="ECO:0000313" key="3">
    <source>
        <dbReference type="Proteomes" id="UP001162483"/>
    </source>
</evidence>
<feature type="compositionally biased region" description="Basic and acidic residues" evidence="1">
    <location>
        <begin position="24"/>
        <end position="50"/>
    </location>
</feature>
<keyword evidence="3" id="KW-1185">Reference proteome</keyword>
<evidence type="ECO:0000256" key="1">
    <source>
        <dbReference type="SAM" id="MobiDB-lite"/>
    </source>
</evidence>
<evidence type="ECO:0000313" key="2">
    <source>
        <dbReference type="EMBL" id="CAI9578891.1"/>
    </source>
</evidence>
<comment type="caution">
    <text evidence="2">The sequence shown here is derived from an EMBL/GenBank/DDBJ whole genome shotgun (WGS) entry which is preliminary data.</text>
</comment>
<name>A0ABN9E1X8_9NEOB</name>